<proteinExistence type="predicted"/>
<dbReference type="Pfam" id="PF13456">
    <property type="entry name" value="RVT_3"/>
    <property type="match status" value="1"/>
</dbReference>
<dbReference type="PANTHER" id="PTHR47723:SF24">
    <property type="entry name" value="RNASE H TYPE-1 DOMAIN-CONTAINING PROTEIN"/>
    <property type="match status" value="1"/>
</dbReference>
<comment type="caution">
    <text evidence="2">The sequence shown here is derived from an EMBL/GenBank/DDBJ whole genome shotgun (WGS) entry which is preliminary data.</text>
</comment>
<feature type="domain" description="RNase H type-1" evidence="1">
    <location>
        <begin position="44"/>
        <end position="166"/>
    </location>
</feature>
<dbReference type="InterPro" id="IPR053151">
    <property type="entry name" value="RNase_H-like"/>
</dbReference>
<reference evidence="2" key="1">
    <citation type="submission" date="2023-05" db="EMBL/GenBank/DDBJ databases">
        <title>Genome and transcriptome analyses reveal genes involved in the formation of fine ridges on petal epidermal cells in Hibiscus trionum.</title>
        <authorList>
            <person name="Koshimizu S."/>
            <person name="Masuda S."/>
            <person name="Ishii T."/>
            <person name="Shirasu K."/>
            <person name="Hoshino A."/>
            <person name="Arita M."/>
        </authorList>
    </citation>
    <scope>NUCLEOTIDE SEQUENCE</scope>
    <source>
        <strain evidence="2">Hamamatsu line</strain>
    </source>
</reference>
<dbReference type="GO" id="GO:0003676">
    <property type="term" value="F:nucleic acid binding"/>
    <property type="evidence" value="ECO:0007669"/>
    <property type="project" value="InterPro"/>
</dbReference>
<sequence length="194" mass="20808">MNSQDLLRDYLSAQTDFSTTRQPATTALSPPVWRPPPIGSIKINVDGAFHPSTGAAGIGIVARDAEGTLLLGRATYLDTVADSTSAELQAISAGVLLGVEAGWQGFILESDAALLINRLCRAGEDASTLRRQLQDIRSLIDTVSSLRLHYVPREANTLAHSVANWALHFQSSMYFGPGLPDALRTFVPVVNQPP</sequence>
<dbReference type="AlphaFoldDB" id="A0A9W7LHL1"/>
<dbReference type="GO" id="GO:0004523">
    <property type="term" value="F:RNA-DNA hybrid ribonuclease activity"/>
    <property type="evidence" value="ECO:0007669"/>
    <property type="project" value="InterPro"/>
</dbReference>
<evidence type="ECO:0000259" key="1">
    <source>
        <dbReference type="Pfam" id="PF13456"/>
    </source>
</evidence>
<dbReference type="InterPro" id="IPR012337">
    <property type="entry name" value="RNaseH-like_sf"/>
</dbReference>
<dbReference type="Proteomes" id="UP001165190">
    <property type="component" value="Unassembled WGS sequence"/>
</dbReference>
<dbReference type="CDD" id="cd06222">
    <property type="entry name" value="RNase_H_like"/>
    <property type="match status" value="1"/>
</dbReference>
<evidence type="ECO:0000313" key="2">
    <source>
        <dbReference type="EMBL" id="GMI64622.1"/>
    </source>
</evidence>
<protein>
    <recommendedName>
        <fullName evidence="1">RNase H type-1 domain-containing protein</fullName>
    </recommendedName>
</protein>
<dbReference type="PANTHER" id="PTHR47723">
    <property type="entry name" value="OS05G0353850 PROTEIN"/>
    <property type="match status" value="1"/>
</dbReference>
<accession>A0A9W7LHL1</accession>
<dbReference type="InterPro" id="IPR002156">
    <property type="entry name" value="RNaseH_domain"/>
</dbReference>
<keyword evidence="3" id="KW-1185">Reference proteome</keyword>
<name>A0A9W7LHL1_HIBTR</name>
<organism evidence="2 3">
    <name type="scientific">Hibiscus trionum</name>
    <name type="common">Flower of an hour</name>
    <dbReference type="NCBI Taxonomy" id="183268"/>
    <lineage>
        <taxon>Eukaryota</taxon>
        <taxon>Viridiplantae</taxon>
        <taxon>Streptophyta</taxon>
        <taxon>Embryophyta</taxon>
        <taxon>Tracheophyta</taxon>
        <taxon>Spermatophyta</taxon>
        <taxon>Magnoliopsida</taxon>
        <taxon>eudicotyledons</taxon>
        <taxon>Gunneridae</taxon>
        <taxon>Pentapetalae</taxon>
        <taxon>rosids</taxon>
        <taxon>malvids</taxon>
        <taxon>Malvales</taxon>
        <taxon>Malvaceae</taxon>
        <taxon>Malvoideae</taxon>
        <taxon>Hibiscus</taxon>
    </lineage>
</organism>
<dbReference type="InterPro" id="IPR044730">
    <property type="entry name" value="RNase_H-like_dom_plant"/>
</dbReference>
<dbReference type="OrthoDB" id="1002691at2759"/>
<dbReference type="InterPro" id="IPR036397">
    <property type="entry name" value="RNaseH_sf"/>
</dbReference>
<evidence type="ECO:0000313" key="3">
    <source>
        <dbReference type="Proteomes" id="UP001165190"/>
    </source>
</evidence>
<dbReference type="Gene3D" id="3.30.420.10">
    <property type="entry name" value="Ribonuclease H-like superfamily/Ribonuclease H"/>
    <property type="match status" value="1"/>
</dbReference>
<gene>
    <name evidence="2" type="ORF">HRI_000131500</name>
</gene>
<dbReference type="EMBL" id="BSYR01000003">
    <property type="protein sequence ID" value="GMI64622.1"/>
    <property type="molecule type" value="Genomic_DNA"/>
</dbReference>
<dbReference type="SUPFAM" id="SSF53098">
    <property type="entry name" value="Ribonuclease H-like"/>
    <property type="match status" value="1"/>
</dbReference>